<dbReference type="InterPro" id="IPR007110">
    <property type="entry name" value="Ig-like_dom"/>
</dbReference>
<feature type="domain" description="Ig-like" evidence="1">
    <location>
        <begin position="59"/>
        <end position="143"/>
    </location>
</feature>
<reference evidence="2" key="1">
    <citation type="submission" date="2022-07" db="EMBL/GenBank/DDBJ databases">
        <title>Chromosome-level genome of Muraenolepis orangiensis.</title>
        <authorList>
            <person name="Kim J."/>
        </authorList>
    </citation>
    <scope>NUCLEOTIDE SEQUENCE</scope>
    <source>
        <strain evidence="2">KU_S4_2022</strain>
        <tissue evidence="2">Muscle</tissue>
    </source>
</reference>
<evidence type="ECO:0000259" key="1">
    <source>
        <dbReference type="PROSITE" id="PS50835"/>
    </source>
</evidence>
<dbReference type="PANTHER" id="PTHR45080">
    <property type="entry name" value="CONTACTIN 5"/>
    <property type="match status" value="1"/>
</dbReference>
<dbReference type="Pfam" id="PF07679">
    <property type="entry name" value="I-set"/>
    <property type="match status" value="2"/>
</dbReference>
<feature type="domain" description="Ig-like" evidence="1">
    <location>
        <begin position="150"/>
        <end position="252"/>
    </location>
</feature>
<dbReference type="GO" id="GO:0050808">
    <property type="term" value="P:synapse organization"/>
    <property type="evidence" value="ECO:0007669"/>
    <property type="project" value="TreeGrafter"/>
</dbReference>
<dbReference type="PROSITE" id="PS50835">
    <property type="entry name" value="IG_LIKE"/>
    <property type="match status" value="2"/>
</dbReference>
<dbReference type="SUPFAM" id="SSF48726">
    <property type="entry name" value="Immunoglobulin"/>
    <property type="match status" value="2"/>
</dbReference>
<dbReference type="InterPro" id="IPR003598">
    <property type="entry name" value="Ig_sub2"/>
</dbReference>
<dbReference type="GO" id="GO:0008046">
    <property type="term" value="F:axon guidance receptor activity"/>
    <property type="evidence" value="ECO:0007669"/>
    <property type="project" value="TreeGrafter"/>
</dbReference>
<dbReference type="OrthoDB" id="504170at2759"/>
<dbReference type="SMART" id="SM00409">
    <property type="entry name" value="IG"/>
    <property type="match status" value="1"/>
</dbReference>
<keyword evidence="3" id="KW-1185">Reference proteome</keyword>
<dbReference type="PANTHER" id="PTHR45080:SF36">
    <property type="entry name" value="NEURAL CELL ADHESION MOLECULE 2"/>
    <property type="match status" value="1"/>
</dbReference>
<accession>A0A9Q0D9N9</accession>
<organism evidence="2 3">
    <name type="scientific">Muraenolepis orangiensis</name>
    <name type="common">Patagonian moray cod</name>
    <dbReference type="NCBI Taxonomy" id="630683"/>
    <lineage>
        <taxon>Eukaryota</taxon>
        <taxon>Metazoa</taxon>
        <taxon>Chordata</taxon>
        <taxon>Craniata</taxon>
        <taxon>Vertebrata</taxon>
        <taxon>Euteleostomi</taxon>
        <taxon>Actinopterygii</taxon>
        <taxon>Neopterygii</taxon>
        <taxon>Teleostei</taxon>
        <taxon>Neoteleostei</taxon>
        <taxon>Acanthomorphata</taxon>
        <taxon>Zeiogadaria</taxon>
        <taxon>Gadariae</taxon>
        <taxon>Gadiformes</taxon>
        <taxon>Muraenolepidoidei</taxon>
        <taxon>Muraenolepididae</taxon>
        <taxon>Muraenolepis</taxon>
    </lineage>
</organism>
<feature type="non-terminal residue" evidence="2">
    <location>
        <position position="1"/>
    </location>
</feature>
<dbReference type="Proteomes" id="UP001148018">
    <property type="component" value="Unassembled WGS sequence"/>
</dbReference>
<sequence length="256" mass="28498">MFLLRPGIDPVFVFGSKPRRETDVPGRSSHRRSLCDVISSPVVVWYYQEKEITEEHRTPQQLFNATADNQESVTLTCITSGSPQPILTWHRKGQHLELSERYLLHNADGGRSTLTIRNIGQADGGAYACKATNKAGSQEKELFLKVFVPPHITQLRNVTAVEGSAAMISCMAEGEPLPNISWKRASDGQAFVEGDERPQCSVINKTLLSGNLQTFLTNQTIFYSWEGNPVNFSCDVSSDPPAAMLRRRERFTIAAE</sequence>
<proteinExistence type="predicted"/>
<name>A0A9Q0D9N9_9TELE</name>
<dbReference type="AlphaFoldDB" id="A0A9Q0D9N9"/>
<dbReference type="InterPro" id="IPR013783">
    <property type="entry name" value="Ig-like_fold"/>
</dbReference>
<dbReference type="GO" id="GO:0030424">
    <property type="term" value="C:axon"/>
    <property type="evidence" value="ECO:0007669"/>
    <property type="project" value="TreeGrafter"/>
</dbReference>
<dbReference type="GO" id="GO:0043025">
    <property type="term" value="C:neuronal cell body"/>
    <property type="evidence" value="ECO:0007669"/>
    <property type="project" value="TreeGrafter"/>
</dbReference>
<evidence type="ECO:0000313" key="3">
    <source>
        <dbReference type="Proteomes" id="UP001148018"/>
    </source>
</evidence>
<protein>
    <recommendedName>
        <fullName evidence="1">Ig-like domain-containing protein</fullName>
    </recommendedName>
</protein>
<comment type="caution">
    <text evidence="2">The sequence shown here is derived from an EMBL/GenBank/DDBJ whole genome shotgun (WGS) entry which is preliminary data.</text>
</comment>
<dbReference type="Gene3D" id="2.60.40.10">
    <property type="entry name" value="Immunoglobulins"/>
    <property type="match status" value="2"/>
</dbReference>
<dbReference type="GO" id="GO:0007156">
    <property type="term" value="P:homophilic cell adhesion via plasma membrane adhesion molecules"/>
    <property type="evidence" value="ECO:0007669"/>
    <property type="project" value="TreeGrafter"/>
</dbReference>
<dbReference type="InterPro" id="IPR036179">
    <property type="entry name" value="Ig-like_dom_sf"/>
</dbReference>
<dbReference type="InterPro" id="IPR013098">
    <property type="entry name" value="Ig_I-set"/>
</dbReference>
<dbReference type="SMART" id="SM00408">
    <property type="entry name" value="IGc2"/>
    <property type="match status" value="1"/>
</dbReference>
<gene>
    <name evidence="2" type="ORF">NHX12_015334</name>
</gene>
<dbReference type="InterPro" id="IPR003599">
    <property type="entry name" value="Ig_sub"/>
</dbReference>
<dbReference type="EMBL" id="JANIIK010000119">
    <property type="protein sequence ID" value="KAJ3584839.1"/>
    <property type="molecule type" value="Genomic_DNA"/>
</dbReference>
<evidence type="ECO:0000313" key="2">
    <source>
        <dbReference type="EMBL" id="KAJ3584839.1"/>
    </source>
</evidence>
<dbReference type="FunFam" id="2.60.40.10:FF:000636">
    <property type="entry name" value="Neural cell adhesion molecule 2"/>
    <property type="match status" value="1"/>
</dbReference>
<dbReference type="GO" id="GO:0005886">
    <property type="term" value="C:plasma membrane"/>
    <property type="evidence" value="ECO:0007669"/>
    <property type="project" value="TreeGrafter"/>
</dbReference>
<dbReference type="InterPro" id="IPR050958">
    <property type="entry name" value="Cell_Adh-Cytoskel_Orgn"/>
</dbReference>